<gene>
    <name evidence="1" type="ORF">TWF481_001515</name>
</gene>
<proteinExistence type="predicted"/>
<reference evidence="1 2" key="1">
    <citation type="submission" date="2023-08" db="EMBL/GenBank/DDBJ databases">
        <authorList>
            <person name="Palmer J.M."/>
        </authorList>
    </citation>
    <scope>NUCLEOTIDE SEQUENCE [LARGE SCALE GENOMIC DNA]</scope>
    <source>
        <strain evidence="1 2">TWF481</strain>
    </source>
</reference>
<protein>
    <submittedName>
        <fullName evidence="1">Uncharacterized protein</fullName>
    </submittedName>
</protein>
<evidence type="ECO:0000313" key="1">
    <source>
        <dbReference type="EMBL" id="KAK6512633.1"/>
    </source>
</evidence>
<comment type="caution">
    <text evidence="1">The sequence shown here is derived from an EMBL/GenBank/DDBJ whole genome shotgun (WGS) entry which is preliminary data.</text>
</comment>
<evidence type="ECO:0000313" key="2">
    <source>
        <dbReference type="Proteomes" id="UP001370758"/>
    </source>
</evidence>
<dbReference type="Proteomes" id="UP001370758">
    <property type="component" value="Unassembled WGS sequence"/>
</dbReference>
<accession>A0AAV9WR09</accession>
<dbReference type="EMBL" id="JAVHJL010000001">
    <property type="protein sequence ID" value="KAK6512633.1"/>
    <property type="molecule type" value="Genomic_DNA"/>
</dbReference>
<dbReference type="AlphaFoldDB" id="A0AAV9WR09"/>
<organism evidence="1 2">
    <name type="scientific">Arthrobotrys musiformis</name>
    <dbReference type="NCBI Taxonomy" id="47236"/>
    <lineage>
        <taxon>Eukaryota</taxon>
        <taxon>Fungi</taxon>
        <taxon>Dikarya</taxon>
        <taxon>Ascomycota</taxon>
        <taxon>Pezizomycotina</taxon>
        <taxon>Orbiliomycetes</taxon>
        <taxon>Orbiliales</taxon>
        <taxon>Orbiliaceae</taxon>
        <taxon>Arthrobotrys</taxon>
    </lineage>
</organism>
<keyword evidence="2" id="KW-1185">Reference proteome</keyword>
<name>A0AAV9WR09_9PEZI</name>
<sequence>MPRCHKALNREIHDTILGQKHEISRELELLKQYRDQQSASTAITAWTLEDEKEIERLHKEVQELSGQAVALYNQFVISPERLRNMRVSYRRLSQIWLV</sequence>